<comment type="caution">
    <text evidence="4">The sequence shown here is derived from an EMBL/GenBank/DDBJ whole genome shotgun (WGS) entry which is preliminary data.</text>
</comment>
<dbReference type="InterPro" id="IPR051339">
    <property type="entry name" value="DnaJ_subfamily_B"/>
</dbReference>
<dbReference type="EMBL" id="JXTC01000129">
    <property type="protein sequence ID" value="PON86624.1"/>
    <property type="molecule type" value="Genomic_DNA"/>
</dbReference>
<accession>A0A2P5EM37</accession>
<dbReference type="InterPro" id="IPR036869">
    <property type="entry name" value="J_dom_sf"/>
</dbReference>
<reference evidence="5" key="1">
    <citation type="submission" date="2016-06" db="EMBL/GenBank/DDBJ databases">
        <title>Parallel loss of symbiosis genes in relatives of nitrogen-fixing non-legume Parasponia.</title>
        <authorList>
            <person name="Van Velzen R."/>
            <person name="Holmer R."/>
            <person name="Bu F."/>
            <person name="Rutten L."/>
            <person name="Van Zeijl A."/>
            <person name="Liu W."/>
            <person name="Santuari L."/>
            <person name="Cao Q."/>
            <person name="Sharma T."/>
            <person name="Shen D."/>
            <person name="Roswanjaya Y."/>
            <person name="Wardhani T."/>
            <person name="Kalhor M.S."/>
            <person name="Jansen J."/>
            <person name="Van den Hoogen J."/>
            <person name="Gungor B."/>
            <person name="Hartog M."/>
            <person name="Hontelez J."/>
            <person name="Verver J."/>
            <person name="Yang W.-C."/>
            <person name="Schijlen E."/>
            <person name="Repin R."/>
            <person name="Schilthuizen M."/>
            <person name="Schranz E."/>
            <person name="Heidstra R."/>
            <person name="Miyata K."/>
            <person name="Fedorova E."/>
            <person name="Kohlen W."/>
            <person name="Bisseling T."/>
            <person name="Smit S."/>
            <person name="Geurts R."/>
        </authorList>
    </citation>
    <scope>NUCLEOTIDE SEQUENCE [LARGE SCALE GENOMIC DNA]</scope>
    <source>
        <strain evidence="5">cv. RG33-2</strain>
    </source>
</reference>
<organism evidence="4 5">
    <name type="scientific">Trema orientale</name>
    <name type="common">Charcoal tree</name>
    <name type="synonym">Celtis orientalis</name>
    <dbReference type="NCBI Taxonomy" id="63057"/>
    <lineage>
        <taxon>Eukaryota</taxon>
        <taxon>Viridiplantae</taxon>
        <taxon>Streptophyta</taxon>
        <taxon>Embryophyta</taxon>
        <taxon>Tracheophyta</taxon>
        <taxon>Spermatophyta</taxon>
        <taxon>Magnoliopsida</taxon>
        <taxon>eudicotyledons</taxon>
        <taxon>Gunneridae</taxon>
        <taxon>Pentapetalae</taxon>
        <taxon>rosids</taxon>
        <taxon>fabids</taxon>
        <taxon>Rosales</taxon>
        <taxon>Cannabaceae</taxon>
        <taxon>Trema</taxon>
    </lineage>
</organism>
<dbReference type="STRING" id="63057.A0A2P5EM37"/>
<dbReference type="FunCoup" id="A0A2P5EM37">
    <property type="interactions" value="17"/>
</dbReference>
<feature type="domain" description="J" evidence="3">
    <location>
        <begin position="11"/>
        <end position="100"/>
    </location>
</feature>
<dbReference type="GO" id="GO:0005829">
    <property type="term" value="C:cytosol"/>
    <property type="evidence" value="ECO:0007669"/>
    <property type="project" value="TreeGrafter"/>
</dbReference>
<feature type="compositionally biased region" description="Low complexity" evidence="2">
    <location>
        <begin position="119"/>
        <end position="128"/>
    </location>
</feature>
<dbReference type="Gene3D" id="2.60.260.20">
    <property type="entry name" value="Urease metallochaperone UreE, N-terminal domain"/>
    <property type="match status" value="2"/>
</dbReference>
<dbReference type="Gene3D" id="1.10.287.110">
    <property type="entry name" value="DnaJ domain"/>
    <property type="match status" value="1"/>
</dbReference>
<dbReference type="GO" id="GO:0006457">
    <property type="term" value="P:protein folding"/>
    <property type="evidence" value="ECO:0007669"/>
    <property type="project" value="InterPro"/>
</dbReference>
<dbReference type="CDD" id="cd10747">
    <property type="entry name" value="DnaJ_C"/>
    <property type="match status" value="1"/>
</dbReference>
<dbReference type="AlphaFoldDB" id="A0A2P5EM37"/>
<dbReference type="FunFam" id="2.60.260.20:FF:000006">
    <property type="entry name" value="DnaJ subfamily B member 13"/>
    <property type="match status" value="1"/>
</dbReference>
<dbReference type="PROSITE" id="PS50076">
    <property type="entry name" value="DNAJ_2"/>
    <property type="match status" value="1"/>
</dbReference>
<name>A0A2P5EM37_TREOI</name>
<dbReference type="PANTHER" id="PTHR24078">
    <property type="entry name" value="DNAJ HOMOLOG SUBFAMILY C MEMBER"/>
    <property type="match status" value="1"/>
</dbReference>
<keyword evidence="1" id="KW-0143">Chaperone</keyword>
<dbReference type="Proteomes" id="UP000237000">
    <property type="component" value="Unassembled WGS sequence"/>
</dbReference>
<dbReference type="Pfam" id="PF01556">
    <property type="entry name" value="DnaJ_C"/>
    <property type="match status" value="1"/>
</dbReference>
<dbReference type="InParanoid" id="A0A2P5EM37"/>
<dbReference type="SUPFAM" id="SSF46565">
    <property type="entry name" value="Chaperone J-domain"/>
    <property type="match status" value="1"/>
</dbReference>
<dbReference type="SMART" id="SM00271">
    <property type="entry name" value="DnaJ"/>
    <property type="match status" value="1"/>
</dbReference>
<feature type="compositionally biased region" description="Polar residues" evidence="2">
    <location>
        <begin position="137"/>
        <end position="147"/>
    </location>
</feature>
<keyword evidence="5" id="KW-1185">Reference proteome</keyword>
<evidence type="ECO:0000313" key="5">
    <source>
        <dbReference type="Proteomes" id="UP000237000"/>
    </source>
</evidence>
<dbReference type="InterPro" id="IPR002939">
    <property type="entry name" value="DnaJ_C"/>
</dbReference>
<sequence length="386" mass="43137">MADPSRSPTPDFYSILGITTTTSSIKEICKAYKSLVTKLNPDKSTNPSNQKQGQDKFTTTSESHDQSINGKSFEDHEPLTISEPTTVGFDNGKSMEDSYYYSGPNSILSRNTSSRRSKTPTPRTSLSRSESRRSKTPNLSRNTSQRSNSEDLDYQFSNLLSRSRSRRSTSETHINVGAGAGLSRNTSRRSTTPIVFSQSTARKKPPPVEKKLECTLEELLEGCLKKIKITRNVIAETGIIVQEEETLWINVKPGWKKGTKITFEGKGDEKPGFLPADIILSIEERRHPLFEREGEYDLELVVEIPLVNALTGCSIPIPLLGGDTMTLSFDDIIHPGYEKVIRGQGMPNPKQHARRGDLRIKFLVEFPTELSDEQRAEAVGFLQDCY</sequence>
<dbReference type="GO" id="GO:0051082">
    <property type="term" value="F:unfolded protein binding"/>
    <property type="evidence" value="ECO:0007669"/>
    <property type="project" value="InterPro"/>
</dbReference>
<dbReference type="PANTHER" id="PTHR24078:SF522">
    <property type="entry name" value="DNAJ CHAPERONE C-TERMINAL DOMAIN-CONTAINING PROTEIN"/>
    <property type="match status" value="1"/>
</dbReference>
<dbReference type="OrthoDB" id="550424at2759"/>
<evidence type="ECO:0000256" key="2">
    <source>
        <dbReference type="SAM" id="MobiDB-lite"/>
    </source>
</evidence>
<feature type="compositionally biased region" description="Polar residues" evidence="2">
    <location>
        <begin position="42"/>
        <end position="70"/>
    </location>
</feature>
<feature type="compositionally biased region" description="Polar residues" evidence="2">
    <location>
        <begin position="183"/>
        <end position="200"/>
    </location>
</feature>
<protein>
    <submittedName>
        <fullName evidence="4">Terminal organelle assembly protein</fullName>
    </submittedName>
</protein>
<gene>
    <name evidence="4" type="ORF">TorRG33x02_175600</name>
</gene>
<dbReference type="CDD" id="cd06257">
    <property type="entry name" value="DnaJ"/>
    <property type="match status" value="1"/>
</dbReference>
<dbReference type="SUPFAM" id="SSF49493">
    <property type="entry name" value="HSP40/DnaJ peptide-binding domain"/>
    <property type="match status" value="2"/>
</dbReference>
<evidence type="ECO:0000313" key="4">
    <source>
        <dbReference type="EMBL" id="PON86624.1"/>
    </source>
</evidence>
<dbReference type="InterPro" id="IPR001623">
    <property type="entry name" value="DnaJ_domain"/>
</dbReference>
<dbReference type="FunFam" id="2.60.260.20:FF:000002">
    <property type="entry name" value="Dnaj homolog subfamily b member"/>
    <property type="match status" value="1"/>
</dbReference>
<evidence type="ECO:0000256" key="1">
    <source>
        <dbReference type="ARBA" id="ARBA00023186"/>
    </source>
</evidence>
<dbReference type="InterPro" id="IPR008971">
    <property type="entry name" value="HSP40/DnaJ_pept-bd"/>
</dbReference>
<evidence type="ECO:0000259" key="3">
    <source>
        <dbReference type="PROSITE" id="PS50076"/>
    </source>
</evidence>
<feature type="region of interest" description="Disordered" evidence="2">
    <location>
        <begin position="38"/>
        <end position="206"/>
    </location>
</feature>
<dbReference type="Pfam" id="PF00226">
    <property type="entry name" value="DnaJ"/>
    <property type="match status" value="1"/>
</dbReference>
<proteinExistence type="predicted"/>
<dbReference type="GO" id="GO:0051087">
    <property type="term" value="F:protein-folding chaperone binding"/>
    <property type="evidence" value="ECO:0007669"/>
    <property type="project" value="TreeGrafter"/>
</dbReference>